<dbReference type="GO" id="GO:0008252">
    <property type="term" value="F:nucleotidase activity"/>
    <property type="evidence" value="ECO:0007669"/>
    <property type="project" value="TreeGrafter"/>
</dbReference>
<dbReference type="InterPro" id="IPR010237">
    <property type="entry name" value="Pyr-5-nucltdase"/>
</dbReference>
<dbReference type="RefSeq" id="XP_018000948.1">
    <property type="nucleotide sequence ID" value="XM_018148322.1"/>
</dbReference>
<dbReference type="GeneID" id="28740202"/>
<dbReference type="InterPro" id="IPR036412">
    <property type="entry name" value="HAD-like_sf"/>
</dbReference>
<organism evidence="1 2">
    <name type="scientific">Cyphellophora attinorum</name>
    <dbReference type="NCBI Taxonomy" id="1664694"/>
    <lineage>
        <taxon>Eukaryota</taxon>
        <taxon>Fungi</taxon>
        <taxon>Dikarya</taxon>
        <taxon>Ascomycota</taxon>
        <taxon>Pezizomycotina</taxon>
        <taxon>Eurotiomycetes</taxon>
        <taxon>Chaetothyriomycetidae</taxon>
        <taxon>Chaetothyriales</taxon>
        <taxon>Cyphellophoraceae</taxon>
        <taxon>Cyphellophora</taxon>
    </lineage>
</organism>
<dbReference type="SFLD" id="SFLDS00003">
    <property type="entry name" value="Haloacid_Dehalogenase"/>
    <property type="match status" value="1"/>
</dbReference>
<name>A0A0N1HRN0_9EURO</name>
<dbReference type="SFLD" id="SFLDG01129">
    <property type="entry name" value="C1.5:_HAD__Beta-PGM__Phosphata"/>
    <property type="match status" value="1"/>
</dbReference>
<dbReference type="PANTHER" id="PTHR47438">
    <property type="entry name" value="PHOSPHATE METABOLISM PROTEIN 8-RELATED"/>
    <property type="match status" value="1"/>
</dbReference>
<dbReference type="GO" id="GO:0006206">
    <property type="term" value="P:pyrimidine nucleobase metabolic process"/>
    <property type="evidence" value="ECO:0007669"/>
    <property type="project" value="TreeGrafter"/>
</dbReference>
<dbReference type="InterPro" id="IPR023214">
    <property type="entry name" value="HAD_sf"/>
</dbReference>
<evidence type="ECO:0000313" key="2">
    <source>
        <dbReference type="Proteomes" id="UP000038010"/>
    </source>
</evidence>
<dbReference type="PANTHER" id="PTHR47438:SF1">
    <property type="entry name" value="PHOSPHATE METABOLISM PROTEIN 8-RELATED"/>
    <property type="match status" value="1"/>
</dbReference>
<keyword evidence="2" id="KW-1185">Reference proteome</keyword>
<evidence type="ECO:0000313" key="1">
    <source>
        <dbReference type="EMBL" id="KPI40985.1"/>
    </source>
</evidence>
<dbReference type="OrthoDB" id="1065058at2759"/>
<dbReference type="STRING" id="1664694.A0A0N1HRN0"/>
<dbReference type="SFLD" id="SFLDG01132">
    <property type="entry name" value="C1.5.3:_5'-Nucleotidase_Like"/>
    <property type="match status" value="1"/>
</dbReference>
<comment type="caution">
    <text evidence="1">The sequence shown here is derived from an EMBL/GenBank/DDBJ whole genome shotgun (WGS) entry which is preliminary data.</text>
</comment>
<dbReference type="Gene3D" id="3.40.50.1000">
    <property type="entry name" value="HAD superfamily/HAD-like"/>
    <property type="match status" value="1"/>
</dbReference>
<dbReference type="VEuPathDB" id="FungiDB:AB675_7917"/>
<sequence>MGSIPPRDDRPVFFFDIDNCLYAKSTKVHDHMARLINEFTIKHLSLSPEDGYALHRKYYKDYGLAIEGLSRHHKIDPLVFNREVDDALPLDDLLKPDPEVRKVLESFDKTKVKMWLFTNAHITHGQRVVRLLGVEDLFEGITYCDYAQKPLVPKPLPAMFEKAEKEASTKDYDNIYFVDDSWLNCRDAYKRGWKNTVHLVEPQVPDPEEKACEHQISRLGQLLELFPQLIKARS</sequence>
<dbReference type="Gene3D" id="1.10.150.450">
    <property type="match status" value="1"/>
</dbReference>
<dbReference type="Pfam" id="PF00702">
    <property type="entry name" value="Hydrolase"/>
    <property type="match status" value="1"/>
</dbReference>
<dbReference type="Proteomes" id="UP000038010">
    <property type="component" value="Unassembled WGS sequence"/>
</dbReference>
<dbReference type="AlphaFoldDB" id="A0A0N1HRN0"/>
<dbReference type="SUPFAM" id="SSF56784">
    <property type="entry name" value="HAD-like"/>
    <property type="match status" value="1"/>
</dbReference>
<proteinExistence type="predicted"/>
<protein>
    <submittedName>
        <fullName evidence="1">Suppressor of disruption of TFIIS</fullName>
    </submittedName>
</protein>
<dbReference type="NCBIfam" id="TIGR01993">
    <property type="entry name" value="Pyr-5-nucltdase"/>
    <property type="match status" value="1"/>
</dbReference>
<gene>
    <name evidence="1" type="ORF">AB675_7917</name>
</gene>
<accession>A0A0N1HRN0</accession>
<dbReference type="GO" id="GO:0009166">
    <property type="term" value="P:nucleotide catabolic process"/>
    <property type="evidence" value="ECO:0007669"/>
    <property type="project" value="TreeGrafter"/>
</dbReference>
<reference evidence="1 2" key="1">
    <citation type="submission" date="2015-06" db="EMBL/GenBank/DDBJ databases">
        <title>Draft genome of the ant-associated black yeast Phialophora attae CBS 131958.</title>
        <authorList>
            <person name="Moreno L.F."/>
            <person name="Stielow B.J."/>
            <person name="de Hoog S."/>
            <person name="Vicente V.A."/>
            <person name="Weiss V.A."/>
            <person name="de Vries M."/>
            <person name="Cruz L.M."/>
            <person name="Souza E.M."/>
        </authorList>
    </citation>
    <scope>NUCLEOTIDE SEQUENCE [LARGE SCALE GENOMIC DNA]</scope>
    <source>
        <strain evidence="1 2">CBS 131958</strain>
    </source>
</reference>
<dbReference type="EMBL" id="LFJN01000010">
    <property type="protein sequence ID" value="KPI40985.1"/>
    <property type="molecule type" value="Genomic_DNA"/>
</dbReference>
<dbReference type="InterPro" id="IPR052791">
    <property type="entry name" value="SSM1_domain"/>
</dbReference>